<evidence type="ECO:0000313" key="3">
    <source>
        <dbReference type="Proteomes" id="UP000233398"/>
    </source>
</evidence>
<dbReference type="RefSeq" id="WP_101071892.1">
    <property type="nucleotide sequence ID" value="NZ_PISP01000001.1"/>
</dbReference>
<proteinExistence type="predicted"/>
<gene>
    <name evidence="2" type="ORF">CWD77_03820</name>
</gene>
<dbReference type="OrthoDB" id="9764682at2"/>
<evidence type="ECO:0000313" key="2">
    <source>
        <dbReference type="EMBL" id="PKD44601.1"/>
    </source>
</evidence>
<accession>A0A2N0VKB0</accession>
<organism evidence="2 3">
    <name type="scientific">Rhodohalobacter barkolensis</name>
    <dbReference type="NCBI Taxonomy" id="2053187"/>
    <lineage>
        <taxon>Bacteria</taxon>
        <taxon>Pseudomonadati</taxon>
        <taxon>Balneolota</taxon>
        <taxon>Balneolia</taxon>
        <taxon>Balneolales</taxon>
        <taxon>Balneolaceae</taxon>
        <taxon>Rhodohalobacter</taxon>
    </lineage>
</organism>
<evidence type="ECO:0008006" key="4">
    <source>
        <dbReference type="Google" id="ProtNLM"/>
    </source>
</evidence>
<dbReference type="Proteomes" id="UP000233398">
    <property type="component" value="Unassembled WGS sequence"/>
</dbReference>
<dbReference type="Gene3D" id="1.20.920.20">
    <property type="match status" value="1"/>
</dbReference>
<evidence type="ECO:0000256" key="1">
    <source>
        <dbReference type="SAM" id="Coils"/>
    </source>
</evidence>
<keyword evidence="3" id="KW-1185">Reference proteome</keyword>
<dbReference type="PANTHER" id="PTHR40278:SF1">
    <property type="entry name" value="DNA UTILIZATION PROTEIN HOFN"/>
    <property type="match status" value="1"/>
</dbReference>
<reference evidence="2 3" key="1">
    <citation type="submission" date="2017-11" db="EMBL/GenBank/DDBJ databases">
        <title>Rhodohalobacter 15182 sp. nov., isolated from a salt lake.</title>
        <authorList>
            <person name="Han S."/>
        </authorList>
    </citation>
    <scope>NUCLEOTIDE SEQUENCE [LARGE SCALE GENOMIC DNA]</scope>
    <source>
        <strain evidence="2 3">15182</strain>
    </source>
</reference>
<sequence>MFKSREYIGISLEGDHLKIARIKPHKKGFQLLRLDKLKLIDPIKSERKESALEEEISSEDVFNEEDSDDIFGLDLDEDEDDSGLDELAEIDLDDLDDSPIKDFEEPDLVEESSMVKTNEELIVQYLDDFKKNKVQLSLNIEAGNTIFQIVKTENFKELKKKEVQQAVTEKLEAIYGTEPNKDLYQYFLRDNGNLVIASIDEESPTLQLVNRATDRFGEKYFINDVVPDEVVMVGLFRNHYEKEDQKITGLVQFSPDKCRMVFVRGHEILQVSPVINEGTNDKNFLNTIFSKVLFQLDTGEIPGLDRFVIYNNTIGEDATDFFRKNFPDLKVEDFRFDSELITYEEGIKDIIPGYTTAIGIATTAANIGNSEYPTVSFLPEYISDRQKIFKLQWHGFILLVLIGASPIVLNHFYQQYAGEIEQLEQQNNRLQSEIQQLQPLVEESEELTMQLGQMQNQLQLLGDLSAENIKWSVTVDHFNRAAEEVGGLWINSFRQNNDVIMVDGYSLNRERIPQLANQFDSVTLLSVSREEVREREVFFFNMMIRSVIEDENMYTPDNVRSLNDLIN</sequence>
<name>A0A2N0VKB0_9BACT</name>
<protein>
    <recommendedName>
        <fullName evidence="4">Fimbrial assembly protein</fullName>
    </recommendedName>
</protein>
<dbReference type="PANTHER" id="PTHR40278">
    <property type="entry name" value="DNA UTILIZATION PROTEIN HOFN"/>
    <property type="match status" value="1"/>
</dbReference>
<feature type="coiled-coil region" evidence="1">
    <location>
        <begin position="413"/>
        <end position="440"/>
    </location>
</feature>
<dbReference type="EMBL" id="PISP01000001">
    <property type="protein sequence ID" value="PKD44601.1"/>
    <property type="molecule type" value="Genomic_DNA"/>
</dbReference>
<dbReference type="InterPro" id="IPR052534">
    <property type="entry name" value="Extracell_DNA_Util/SecSys_Comp"/>
</dbReference>
<keyword evidence="1" id="KW-0175">Coiled coil</keyword>
<comment type="caution">
    <text evidence="2">The sequence shown here is derived from an EMBL/GenBank/DDBJ whole genome shotgun (WGS) entry which is preliminary data.</text>
</comment>
<dbReference type="AlphaFoldDB" id="A0A2N0VKB0"/>